<dbReference type="AlphaFoldDB" id="A0A917XI71"/>
<evidence type="ECO:0000313" key="2">
    <source>
        <dbReference type="EMBL" id="GGN27974.1"/>
    </source>
</evidence>
<sequence length="58" mass="6753">MYTADRLWEEAVYLAYHLHWPLREILDLEHPVRARVIEEIGRIHGRLDSGAAGPAQIF</sequence>
<dbReference type="Pfam" id="PF20546">
    <property type="entry name" value="DUF6760"/>
    <property type="match status" value="1"/>
</dbReference>
<reference evidence="2" key="1">
    <citation type="journal article" date="2014" name="Int. J. Syst. Evol. Microbiol.">
        <title>Complete genome sequence of Corynebacterium casei LMG S-19264T (=DSM 44701T), isolated from a smear-ripened cheese.</title>
        <authorList>
            <consortium name="US DOE Joint Genome Institute (JGI-PGF)"/>
            <person name="Walter F."/>
            <person name="Albersmeier A."/>
            <person name="Kalinowski J."/>
            <person name="Ruckert C."/>
        </authorList>
    </citation>
    <scope>NUCLEOTIDE SEQUENCE</scope>
    <source>
        <strain evidence="2">CGMCC 4.7110</strain>
    </source>
</reference>
<dbReference type="InterPro" id="IPR046648">
    <property type="entry name" value="DUF6760"/>
</dbReference>
<comment type="caution">
    <text evidence="2">The sequence shown here is derived from an EMBL/GenBank/DDBJ whole genome shotgun (WGS) entry which is preliminary data.</text>
</comment>
<dbReference type="RefSeq" id="WP_373294999.1">
    <property type="nucleotide sequence ID" value="NZ_BMML01000016.1"/>
</dbReference>
<dbReference type="Proteomes" id="UP000653411">
    <property type="component" value="Unassembled WGS sequence"/>
</dbReference>
<evidence type="ECO:0000259" key="1">
    <source>
        <dbReference type="Pfam" id="PF20546"/>
    </source>
</evidence>
<organism evidence="2 3">
    <name type="scientific">Streptomyces fuscichromogenes</name>
    <dbReference type="NCBI Taxonomy" id="1324013"/>
    <lineage>
        <taxon>Bacteria</taxon>
        <taxon>Bacillati</taxon>
        <taxon>Actinomycetota</taxon>
        <taxon>Actinomycetes</taxon>
        <taxon>Kitasatosporales</taxon>
        <taxon>Streptomycetaceae</taxon>
        <taxon>Streptomyces</taxon>
    </lineage>
</organism>
<keyword evidence="3" id="KW-1185">Reference proteome</keyword>
<feature type="domain" description="DUF6760" evidence="1">
    <location>
        <begin position="2"/>
        <end position="51"/>
    </location>
</feature>
<name>A0A917XI71_9ACTN</name>
<accession>A0A917XI71</accession>
<reference evidence="2" key="2">
    <citation type="submission" date="2020-09" db="EMBL/GenBank/DDBJ databases">
        <authorList>
            <person name="Sun Q."/>
            <person name="Zhou Y."/>
        </authorList>
    </citation>
    <scope>NUCLEOTIDE SEQUENCE</scope>
    <source>
        <strain evidence="2">CGMCC 4.7110</strain>
    </source>
</reference>
<protein>
    <recommendedName>
        <fullName evidence="1">DUF6760 domain-containing protein</fullName>
    </recommendedName>
</protein>
<gene>
    <name evidence="2" type="ORF">GCM10011578_063670</name>
</gene>
<evidence type="ECO:0000313" key="3">
    <source>
        <dbReference type="Proteomes" id="UP000653411"/>
    </source>
</evidence>
<proteinExistence type="predicted"/>
<dbReference type="EMBL" id="BMML01000016">
    <property type="protein sequence ID" value="GGN27974.1"/>
    <property type="molecule type" value="Genomic_DNA"/>
</dbReference>